<evidence type="ECO:0000313" key="2">
    <source>
        <dbReference type="Proteomes" id="UP000257109"/>
    </source>
</evidence>
<organism evidence="1 2">
    <name type="scientific">Mucuna pruriens</name>
    <name type="common">Velvet bean</name>
    <name type="synonym">Dolichos pruriens</name>
    <dbReference type="NCBI Taxonomy" id="157652"/>
    <lineage>
        <taxon>Eukaryota</taxon>
        <taxon>Viridiplantae</taxon>
        <taxon>Streptophyta</taxon>
        <taxon>Embryophyta</taxon>
        <taxon>Tracheophyta</taxon>
        <taxon>Spermatophyta</taxon>
        <taxon>Magnoliopsida</taxon>
        <taxon>eudicotyledons</taxon>
        <taxon>Gunneridae</taxon>
        <taxon>Pentapetalae</taxon>
        <taxon>rosids</taxon>
        <taxon>fabids</taxon>
        <taxon>Fabales</taxon>
        <taxon>Fabaceae</taxon>
        <taxon>Papilionoideae</taxon>
        <taxon>50 kb inversion clade</taxon>
        <taxon>NPAAA clade</taxon>
        <taxon>indigoferoid/millettioid clade</taxon>
        <taxon>Phaseoleae</taxon>
        <taxon>Mucuna</taxon>
    </lineage>
</organism>
<reference evidence="1" key="1">
    <citation type="submission" date="2018-05" db="EMBL/GenBank/DDBJ databases">
        <title>Draft genome of Mucuna pruriens seed.</title>
        <authorList>
            <person name="Nnadi N.E."/>
            <person name="Vos R."/>
            <person name="Hasami M.H."/>
            <person name="Devisetty U.K."/>
            <person name="Aguiy J.C."/>
        </authorList>
    </citation>
    <scope>NUCLEOTIDE SEQUENCE [LARGE SCALE GENOMIC DNA]</scope>
    <source>
        <strain evidence="1">JCA_2017</strain>
    </source>
</reference>
<dbReference type="Proteomes" id="UP000257109">
    <property type="component" value="Unassembled WGS sequence"/>
</dbReference>
<comment type="caution">
    <text evidence="1">The sequence shown here is derived from an EMBL/GenBank/DDBJ whole genome shotgun (WGS) entry which is preliminary data.</text>
</comment>
<keyword evidence="2" id="KW-1185">Reference proteome</keyword>
<sequence length="164" mass="18219">MLVAQLLSTVTIKVKRVIKDQVAVWSLNYTSQAMDTEDFSFPKIGDTIDSPPLWNYISPKASSNPYQGSKGDKKNSFEAKLVSKGHRRSFSCVQNGKKITRVDDEEVPMDLLWEVLNEELSSSATSSREMVEFRCATALAVAKTSSALVQTKNRPAMVLILKCV</sequence>
<gene>
    <name evidence="1" type="ORF">CR513_19302</name>
</gene>
<dbReference type="PANTHER" id="PTHR34666">
    <property type="entry name" value="EXPRESSED PROTEIN"/>
    <property type="match status" value="1"/>
</dbReference>
<name>A0A371H515_MUCPR</name>
<dbReference type="AlphaFoldDB" id="A0A371H515"/>
<proteinExistence type="predicted"/>
<feature type="non-terminal residue" evidence="1">
    <location>
        <position position="1"/>
    </location>
</feature>
<accession>A0A371H515</accession>
<protein>
    <submittedName>
        <fullName evidence="1">Uncharacterized protein</fullName>
    </submittedName>
</protein>
<evidence type="ECO:0000313" key="1">
    <source>
        <dbReference type="EMBL" id="RDX97879.1"/>
    </source>
</evidence>
<dbReference type="EMBL" id="QJKJ01003555">
    <property type="protein sequence ID" value="RDX97879.1"/>
    <property type="molecule type" value="Genomic_DNA"/>
</dbReference>
<dbReference type="PANTHER" id="PTHR34666:SF7">
    <property type="match status" value="1"/>
</dbReference>
<dbReference type="OrthoDB" id="1917400at2759"/>